<dbReference type="Pfam" id="PF26514">
    <property type="entry name" value="DUF8173"/>
    <property type="match status" value="1"/>
</dbReference>
<keyword evidence="1" id="KW-1133">Transmembrane helix</keyword>
<feature type="transmembrane region" description="Helical" evidence="1">
    <location>
        <begin position="137"/>
        <end position="170"/>
    </location>
</feature>
<dbReference type="InParanoid" id="M0D0Y2"/>
<keyword evidence="1" id="KW-0472">Membrane</keyword>
<proteinExistence type="predicted"/>
<dbReference type="Proteomes" id="UP000011513">
    <property type="component" value="Unassembled WGS sequence"/>
</dbReference>
<feature type="domain" description="DUF8173" evidence="2">
    <location>
        <begin position="6"/>
        <end position="172"/>
    </location>
</feature>
<keyword evidence="1" id="KW-0812">Transmembrane</keyword>
<dbReference type="PATRIC" id="fig|1227487.5.peg.3037"/>
<dbReference type="InterPro" id="IPR058486">
    <property type="entry name" value="DUF8173"/>
</dbReference>
<comment type="caution">
    <text evidence="3">The sequence shown here is derived from an EMBL/GenBank/DDBJ whole genome shotgun (WGS) entry which is preliminary data.</text>
</comment>
<dbReference type="AlphaFoldDB" id="M0D0Y2"/>
<sequence length="175" mass="17398">MNGIVAPALGPVATRVAQVGTDVNVDIGPAFGVVGGAVGAFLTTLIVGAILVAAAPGYVERTMATVLEEPVESFLYGLLCLVAVVIVTILLVITLVGILLAIPLGLVAYVVWAVGAAIAFLAIAARLVGREDGWTKPLLVAAGLNGALALTGVGGIVSFGIGAAGFGAVLRNWLA</sequence>
<dbReference type="RefSeq" id="WP_008388313.1">
    <property type="nucleotide sequence ID" value="NZ_AOIV01000037.1"/>
</dbReference>
<evidence type="ECO:0000313" key="3">
    <source>
        <dbReference type="EMBL" id="ELZ28498.1"/>
    </source>
</evidence>
<feature type="transmembrane region" description="Helical" evidence="1">
    <location>
        <begin position="106"/>
        <end position="125"/>
    </location>
</feature>
<feature type="transmembrane region" description="Helical" evidence="1">
    <location>
        <begin position="30"/>
        <end position="53"/>
    </location>
</feature>
<reference evidence="3 4" key="1">
    <citation type="journal article" date="2014" name="PLoS Genet.">
        <title>Phylogenetically driven sequencing of extremely halophilic archaea reveals strategies for static and dynamic osmo-response.</title>
        <authorList>
            <person name="Becker E.A."/>
            <person name="Seitzer P.M."/>
            <person name="Tritt A."/>
            <person name="Larsen D."/>
            <person name="Krusor M."/>
            <person name="Yao A.I."/>
            <person name="Wu D."/>
            <person name="Madern D."/>
            <person name="Eisen J.A."/>
            <person name="Darling A.E."/>
            <person name="Facciotti M.T."/>
        </authorList>
    </citation>
    <scope>NUCLEOTIDE SEQUENCE [LARGE SCALE GENOMIC DNA]</scope>
    <source>
        <strain evidence="3 4">JCM 14848</strain>
    </source>
</reference>
<protein>
    <recommendedName>
        <fullName evidence="2">DUF8173 domain-containing protein</fullName>
    </recommendedName>
</protein>
<dbReference type="eggNOG" id="arCOG04555">
    <property type="taxonomic scope" value="Archaea"/>
</dbReference>
<evidence type="ECO:0000313" key="4">
    <source>
        <dbReference type="Proteomes" id="UP000011513"/>
    </source>
</evidence>
<dbReference type="EMBL" id="AOIV01000037">
    <property type="protein sequence ID" value="ELZ28498.1"/>
    <property type="molecule type" value="Genomic_DNA"/>
</dbReference>
<feature type="transmembrane region" description="Helical" evidence="1">
    <location>
        <begin position="74"/>
        <end position="100"/>
    </location>
</feature>
<name>M0D0Y2_HALPD</name>
<keyword evidence="4" id="KW-1185">Reference proteome</keyword>
<evidence type="ECO:0000259" key="2">
    <source>
        <dbReference type="Pfam" id="PF26514"/>
    </source>
</evidence>
<accession>M0D0Y2</accession>
<evidence type="ECO:0000256" key="1">
    <source>
        <dbReference type="SAM" id="Phobius"/>
    </source>
</evidence>
<gene>
    <name evidence="3" type="ORF">C474_15369</name>
</gene>
<organism evidence="3 4">
    <name type="scientific">Halogeometricum pallidum JCM 14848</name>
    <dbReference type="NCBI Taxonomy" id="1227487"/>
    <lineage>
        <taxon>Archaea</taxon>
        <taxon>Methanobacteriati</taxon>
        <taxon>Methanobacteriota</taxon>
        <taxon>Stenosarchaea group</taxon>
        <taxon>Halobacteria</taxon>
        <taxon>Halobacteriales</taxon>
        <taxon>Haloferacaceae</taxon>
        <taxon>Halogeometricum</taxon>
    </lineage>
</organism>
<dbReference type="OrthoDB" id="293202at2157"/>